<accession>A0A7V0T5A5</accession>
<dbReference type="SUPFAM" id="SSF53756">
    <property type="entry name" value="UDP-Glycosyltransferase/glycogen phosphorylase"/>
    <property type="match status" value="1"/>
</dbReference>
<organism evidence="2">
    <name type="scientific">candidate division WOR-3 bacterium</name>
    <dbReference type="NCBI Taxonomy" id="2052148"/>
    <lineage>
        <taxon>Bacteria</taxon>
        <taxon>Bacteria division WOR-3</taxon>
    </lineage>
</organism>
<evidence type="ECO:0000313" key="2">
    <source>
        <dbReference type="EMBL" id="HDQ99435.1"/>
    </source>
</evidence>
<dbReference type="GO" id="GO:0016757">
    <property type="term" value="F:glycosyltransferase activity"/>
    <property type="evidence" value="ECO:0007669"/>
    <property type="project" value="TreeGrafter"/>
</dbReference>
<gene>
    <name evidence="2" type="ORF">ENN51_04020</name>
</gene>
<feature type="domain" description="Glycosyltransferase subfamily 4-like N-terminal" evidence="1">
    <location>
        <begin position="14"/>
        <end position="169"/>
    </location>
</feature>
<name>A0A7V0T5A5_UNCW3</name>
<protein>
    <submittedName>
        <fullName evidence="2">Glycosyltransferase family 1 protein</fullName>
    </submittedName>
</protein>
<dbReference type="PANTHER" id="PTHR12526">
    <property type="entry name" value="GLYCOSYLTRANSFERASE"/>
    <property type="match status" value="1"/>
</dbReference>
<sequence>MKISIHAIYYHPEVGGMESHIKDLAEEFVRRGHRVNIVCGRSLPGLSEQEVIDGVEVYRTRWFGRNAVGWFRYVVGSLATFDRVAADADIVHAQGFPCALATRRVAGRRHISNLVTVHSSHFLRLARKRLLHPGFRYLFGPTDHILTPSAELQAAVESVLPGRRAECYVNSVNTRRFRRVEPSLACPGKTVIVCPRRLVEKNGVRYAILALPLIKREMPVHLYMAGPGPLQPELERLAGELGVAEDVTFLGAVAHDRMPAVLSSADVILVPSLMEATSIAALESMACERVIAASRVGGLPEIIDEEIGALFEPANPEAIAAAVRELLRRDRAAMGQTARRRVEENWSATRLADHHLALYQRLIRSKSPGTTGRDA</sequence>
<dbReference type="PANTHER" id="PTHR12526:SF635">
    <property type="entry name" value="GLYCOSYL TRANSFERASE GROUP 1"/>
    <property type="match status" value="1"/>
</dbReference>
<comment type="caution">
    <text evidence="2">The sequence shown here is derived from an EMBL/GenBank/DDBJ whole genome shotgun (WGS) entry which is preliminary data.</text>
</comment>
<dbReference type="Pfam" id="PF13439">
    <property type="entry name" value="Glyco_transf_4"/>
    <property type="match status" value="1"/>
</dbReference>
<dbReference type="Proteomes" id="UP000885672">
    <property type="component" value="Unassembled WGS sequence"/>
</dbReference>
<proteinExistence type="predicted"/>
<dbReference type="AlphaFoldDB" id="A0A7V0T5A5"/>
<reference evidence="2" key="1">
    <citation type="journal article" date="2020" name="mSystems">
        <title>Genome- and Community-Level Interaction Insights into Carbon Utilization and Element Cycling Functions of Hydrothermarchaeota in Hydrothermal Sediment.</title>
        <authorList>
            <person name="Zhou Z."/>
            <person name="Liu Y."/>
            <person name="Xu W."/>
            <person name="Pan J."/>
            <person name="Luo Z.H."/>
            <person name="Li M."/>
        </authorList>
    </citation>
    <scope>NUCLEOTIDE SEQUENCE [LARGE SCALE GENOMIC DNA]</scope>
    <source>
        <strain evidence="2">SpSt-1182</strain>
    </source>
</reference>
<dbReference type="InterPro" id="IPR028098">
    <property type="entry name" value="Glyco_trans_4-like_N"/>
</dbReference>
<dbReference type="Gene3D" id="3.40.50.2000">
    <property type="entry name" value="Glycogen Phosphorylase B"/>
    <property type="match status" value="2"/>
</dbReference>
<dbReference type="EMBL" id="DSBX01000152">
    <property type="protein sequence ID" value="HDQ99435.1"/>
    <property type="molecule type" value="Genomic_DNA"/>
</dbReference>
<dbReference type="Pfam" id="PF13692">
    <property type="entry name" value="Glyco_trans_1_4"/>
    <property type="match status" value="1"/>
</dbReference>
<evidence type="ECO:0000259" key="1">
    <source>
        <dbReference type="Pfam" id="PF13439"/>
    </source>
</evidence>
<dbReference type="CDD" id="cd03801">
    <property type="entry name" value="GT4_PimA-like"/>
    <property type="match status" value="1"/>
</dbReference>